<evidence type="ECO:0000313" key="9">
    <source>
        <dbReference type="Proteomes" id="UP000419138"/>
    </source>
</evidence>
<evidence type="ECO:0000256" key="1">
    <source>
        <dbReference type="ARBA" id="ARBA00004651"/>
    </source>
</evidence>
<protein>
    <recommendedName>
        <fullName evidence="7">TraD/TraG TraM recognition site domain-containing protein</fullName>
    </recommendedName>
</protein>
<dbReference type="Pfam" id="PF12696">
    <property type="entry name" value="TraG-D_C"/>
    <property type="match status" value="1"/>
</dbReference>
<name>A0A646KKP4_STRJU</name>
<keyword evidence="4 6" id="KW-1133">Transmembrane helix</keyword>
<evidence type="ECO:0000256" key="5">
    <source>
        <dbReference type="ARBA" id="ARBA00023136"/>
    </source>
</evidence>
<evidence type="ECO:0000313" key="8">
    <source>
        <dbReference type="EMBL" id="MQT02785.1"/>
    </source>
</evidence>
<comment type="subcellular location">
    <subcellularLocation>
        <location evidence="1">Cell membrane</location>
        <topology evidence="1">Multi-pass membrane protein</topology>
    </subcellularLocation>
</comment>
<dbReference type="SUPFAM" id="SSF52540">
    <property type="entry name" value="P-loop containing nucleoside triphosphate hydrolases"/>
    <property type="match status" value="1"/>
</dbReference>
<sequence>MMTDNDRAWAAGGIALGGAVALSVSTWAGAAVGALVTGEEVADFPLSLVGAYEMATQWPTVWPHSQTASAIGATVADLAVVVFVVWGLRWVIRWFRNPSSLATLHQVRELTPKHAARTATRLRASLKATDPRAIPARDRGVLLGDHLPSGVELRGSDEDTYVAIMAPRAGKSTSLAIPVAEEAPGALLMTSNKADVYAATQGSRAKIGQTFLFDTQGVAQAERSVWVDLVAQAETLEGAERLASHFVCQITSEQGDPFWSQAAGDLLTGLFRAAWWEGATVREVMRWLADPKEKAPLRVLYEHEPVLAEQVDSSVNIAEETQSGIFQNARTAMSALRDEKVLAWVTPDEHRARFDPEAFATSKDTLYLLSKKGGPSSALVAAVADAVFTAGAEAGERHGGRLPEPMRAVLDEAANICKIADLPDLYSHLGSRGITPFVILQSYRQGVKAWGEVGMDSMWSAATKKVIGVGLDDAKFAQDISSLTGAHFVERGSYSKGKDGGSRSWSEQREQVLDPAEIRAMKKGSALLLATGMPVAQIGLRPWYAEKAMAHIGPQMKAEEKAITERAVTAYEERKAARDGR</sequence>
<gene>
    <name evidence="8" type="ORF">FF041_22100</name>
</gene>
<dbReference type="AlphaFoldDB" id="A0A646KKP4"/>
<dbReference type="RefSeq" id="WP_153524361.1">
    <property type="nucleotide sequence ID" value="NZ_JBEPDZ010000038.1"/>
</dbReference>
<organism evidence="8 9">
    <name type="scientific">Streptomyces jumonjinensis</name>
    <dbReference type="NCBI Taxonomy" id="1945"/>
    <lineage>
        <taxon>Bacteria</taxon>
        <taxon>Bacillati</taxon>
        <taxon>Actinomycetota</taxon>
        <taxon>Actinomycetes</taxon>
        <taxon>Kitasatosporales</taxon>
        <taxon>Streptomycetaceae</taxon>
        <taxon>Streptomyces</taxon>
    </lineage>
</organism>
<dbReference type="OrthoDB" id="226701at2"/>
<dbReference type="InterPro" id="IPR032689">
    <property type="entry name" value="TraG-D_C"/>
</dbReference>
<dbReference type="InterPro" id="IPR027417">
    <property type="entry name" value="P-loop_NTPase"/>
</dbReference>
<keyword evidence="5 6" id="KW-0472">Membrane</keyword>
<keyword evidence="3 6" id="KW-0812">Transmembrane</keyword>
<dbReference type="PANTHER" id="PTHR37937">
    <property type="entry name" value="CONJUGATIVE TRANSFER: DNA TRANSPORT"/>
    <property type="match status" value="1"/>
</dbReference>
<dbReference type="CDD" id="cd01127">
    <property type="entry name" value="TrwB_TraG_TraD_VirD4"/>
    <property type="match status" value="1"/>
</dbReference>
<dbReference type="PANTHER" id="PTHR37937:SF1">
    <property type="entry name" value="CONJUGATIVE TRANSFER: DNA TRANSPORT"/>
    <property type="match status" value="1"/>
</dbReference>
<keyword evidence="9" id="KW-1185">Reference proteome</keyword>
<evidence type="ECO:0000256" key="3">
    <source>
        <dbReference type="ARBA" id="ARBA00022692"/>
    </source>
</evidence>
<comment type="caution">
    <text evidence="8">The sequence shown here is derived from an EMBL/GenBank/DDBJ whole genome shotgun (WGS) entry which is preliminary data.</text>
</comment>
<dbReference type="EMBL" id="VCLA01000157">
    <property type="protein sequence ID" value="MQT02785.1"/>
    <property type="molecule type" value="Genomic_DNA"/>
</dbReference>
<evidence type="ECO:0000256" key="4">
    <source>
        <dbReference type="ARBA" id="ARBA00022989"/>
    </source>
</evidence>
<dbReference type="Proteomes" id="UP000419138">
    <property type="component" value="Unassembled WGS sequence"/>
</dbReference>
<proteinExistence type="predicted"/>
<evidence type="ECO:0000256" key="2">
    <source>
        <dbReference type="ARBA" id="ARBA00022475"/>
    </source>
</evidence>
<feature type="transmembrane region" description="Helical" evidence="6">
    <location>
        <begin position="68"/>
        <end position="92"/>
    </location>
</feature>
<feature type="domain" description="TraD/TraG TraM recognition site" evidence="7">
    <location>
        <begin position="405"/>
        <end position="523"/>
    </location>
</feature>
<accession>A0A646KKP4</accession>
<reference evidence="8 9" key="1">
    <citation type="submission" date="2019-05" db="EMBL/GenBank/DDBJ databases">
        <title>Comparative genomics and metabolomics analyses of clavulanic acid producing Streptomyces species provides insight into specialized metabolism and evolution of beta-lactam biosynthetic gene clusters.</title>
        <authorList>
            <person name="Moore M.A."/>
            <person name="Cruz-Morales P."/>
            <person name="Barona Gomez F."/>
            <person name="Kapil T."/>
        </authorList>
    </citation>
    <scope>NUCLEOTIDE SEQUENCE [LARGE SCALE GENOMIC DNA]</scope>
    <source>
        <strain evidence="8 9">NRRL 5741</strain>
    </source>
</reference>
<dbReference type="InterPro" id="IPR051539">
    <property type="entry name" value="T4SS-coupling_protein"/>
</dbReference>
<dbReference type="GO" id="GO:0005886">
    <property type="term" value="C:plasma membrane"/>
    <property type="evidence" value="ECO:0007669"/>
    <property type="project" value="UniProtKB-SubCell"/>
</dbReference>
<evidence type="ECO:0000259" key="7">
    <source>
        <dbReference type="Pfam" id="PF12696"/>
    </source>
</evidence>
<dbReference type="Gene3D" id="3.40.50.300">
    <property type="entry name" value="P-loop containing nucleotide triphosphate hydrolases"/>
    <property type="match status" value="1"/>
</dbReference>
<evidence type="ECO:0000256" key="6">
    <source>
        <dbReference type="SAM" id="Phobius"/>
    </source>
</evidence>
<keyword evidence="2" id="KW-1003">Cell membrane</keyword>